<proteinExistence type="predicted"/>
<evidence type="ECO:0000259" key="1">
    <source>
        <dbReference type="PROSITE" id="PS50303"/>
    </source>
</evidence>
<organism evidence="2 3">
    <name type="scientific">Stephania japonica</name>
    <dbReference type="NCBI Taxonomy" id="461633"/>
    <lineage>
        <taxon>Eukaryota</taxon>
        <taxon>Viridiplantae</taxon>
        <taxon>Streptophyta</taxon>
        <taxon>Embryophyta</taxon>
        <taxon>Tracheophyta</taxon>
        <taxon>Spermatophyta</taxon>
        <taxon>Magnoliopsida</taxon>
        <taxon>Ranunculales</taxon>
        <taxon>Menispermaceae</taxon>
        <taxon>Menispermoideae</taxon>
        <taxon>Cissampelideae</taxon>
        <taxon>Stephania</taxon>
    </lineage>
</organism>
<accession>A0AAP0EPD4</accession>
<evidence type="ECO:0000313" key="2">
    <source>
        <dbReference type="EMBL" id="KAK9097210.1"/>
    </source>
</evidence>
<dbReference type="SUPFAM" id="SSF48371">
    <property type="entry name" value="ARM repeat"/>
    <property type="match status" value="1"/>
</dbReference>
<evidence type="ECO:0000313" key="3">
    <source>
        <dbReference type="Proteomes" id="UP001417504"/>
    </source>
</evidence>
<dbReference type="InterPro" id="IPR033133">
    <property type="entry name" value="PUM-HD"/>
</dbReference>
<dbReference type="PROSITE" id="PS50303">
    <property type="entry name" value="PUM_HD"/>
    <property type="match status" value="1"/>
</dbReference>
<dbReference type="GO" id="GO:0003723">
    <property type="term" value="F:RNA binding"/>
    <property type="evidence" value="ECO:0007669"/>
    <property type="project" value="InterPro"/>
</dbReference>
<dbReference type="InterPro" id="IPR016024">
    <property type="entry name" value="ARM-type_fold"/>
</dbReference>
<comment type="caution">
    <text evidence="2">The sequence shown here is derived from an EMBL/GenBank/DDBJ whole genome shotgun (WGS) entry which is preliminary data.</text>
</comment>
<keyword evidence="3" id="KW-1185">Reference proteome</keyword>
<dbReference type="InterPro" id="IPR011989">
    <property type="entry name" value="ARM-like"/>
</dbReference>
<reference evidence="2 3" key="1">
    <citation type="submission" date="2024-01" db="EMBL/GenBank/DDBJ databases">
        <title>Genome assemblies of Stephania.</title>
        <authorList>
            <person name="Yang L."/>
        </authorList>
    </citation>
    <scope>NUCLEOTIDE SEQUENCE [LARGE SCALE GENOMIC DNA]</scope>
    <source>
        <strain evidence="2">QJT</strain>
        <tissue evidence="2">Leaf</tissue>
    </source>
</reference>
<protein>
    <recommendedName>
        <fullName evidence="1">PUM-HD domain-containing protein</fullName>
    </recommendedName>
</protein>
<dbReference type="Gene3D" id="1.25.10.10">
    <property type="entry name" value="Leucine-rich Repeat Variant"/>
    <property type="match status" value="1"/>
</dbReference>
<gene>
    <name evidence="2" type="ORF">Sjap_022707</name>
</gene>
<sequence>MEPNNQSSKNIDNLISMVNQKLVISSNPGNGSSVVEAEPGAIDLDQLYAEISLLRGANRVLADCLSRKTGVPFKTVTDSAFRVVLATRESNGSDDIYGRRLLPSYNESPSSYVDNDAMLKQLLMQIKIRDEMFLKLASEADVQPSLFPARRFLTRLIASHVEFFDFHSVLDQIRLMNHRTYLSMITRPNGSDFGNYVVQNQLQLERDDQSRRPNKVVQFAKDARGSEVLKRGIKEGFSNEDIEVIFEEIKDDLIHLSMDSNGKFVVGELLSVINGEKFGQVFYHVLLPELENLCYHIHG</sequence>
<name>A0AAP0EPD4_9MAGN</name>
<feature type="domain" description="PUM-HD" evidence="1">
    <location>
        <begin position="185"/>
        <end position="299"/>
    </location>
</feature>
<dbReference type="EMBL" id="JBBNAE010000009">
    <property type="protein sequence ID" value="KAK9097210.1"/>
    <property type="molecule type" value="Genomic_DNA"/>
</dbReference>
<dbReference type="AlphaFoldDB" id="A0AAP0EPD4"/>
<dbReference type="Proteomes" id="UP001417504">
    <property type="component" value="Unassembled WGS sequence"/>
</dbReference>